<evidence type="ECO:0000256" key="4">
    <source>
        <dbReference type="ARBA" id="ARBA00023180"/>
    </source>
</evidence>
<keyword evidence="4" id="KW-0325">Glycoprotein</keyword>
<evidence type="ECO:0000256" key="7">
    <source>
        <dbReference type="SAM" id="SignalP"/>
    </source>
</evidence>
<evidence type="ECO:0000313" key="8">
    <source>
        <dbReference type="EMBL" id="JAC92366.1"/>
    </source>
</evidence>
<proteinExistence type="evidence at transcript level"/>
<organism evidence="8">
    <name type="scientific">Ixodes ricinus</name>
    <name type="common">Common tick</name>
    <name type="synonym">Acarus ricinus</name>
    <dbReference type="NCBI Taxonomy" id="34613"/>
    <lineage>
        <taxon>Eukaryota</taxon>
        <taxon>Metazoa</taxon>
        <taxon>Ecdysozoa</taxon>
        <taxon>Arthropoda</taxon>
        <taxon>Chelicerata</taxon>
        <taxon>Arachnida</taxon>
        <taxon>Acari</taxon>
        <taxon>Parasitiformes</taxon>
        <taxon>Ixodida</taxon>
        <taxon>Ixodoidea</taxon>
        <taxon>Ixodidae</taxon>
        <taxon>Ixodinae</taxon>
        <taxon>Ixodes</taxon>
    </lineage>
</organism>
<evidence type="ECO:0000256" key="3">
    <source>
        <dbReference type="ARBA" id="ARBA00022729"/>
    </source>
</evidence>
<name>A0A090X7Y6_IXORI</name>
<keyword evidence="3 7" id="KW-0732">Signal</keyword>
<evidence type="ECO:0000256" key="2">
    <source>
        <dbReference type="ARBA" id="ARBA00022525"/>
    </source>
</evidence>
<feature type="chain" id="PRO_5001866910" evidence="7">
    <location>
        <begin position="19"/>
        <end position="152"/>
    </location>
</feature>
<comment type="similarity">
    <text evidence="5">Belongs to the salp15 family.</text>
</comment>
<sequence length="152" mass="16413">MLNLRIFILVVIAGLCFGGSLEGGESSDKKNEETESQGGQEGGEHGTPGQESPEGASRDTTKIPWRLPSFVGNANQKKDPRWKNVVGICNMTQPSTTTPTLLASERSETGARYAVVKRVKTLNFTACSFTCIPRNSLQGVSLRLPKGTVCKR</sequence>
<dbReference type="AlphaFoldDB" id="A0A090X7Y6"/>
<evidence type="ECO:0000256" key="6">
    <source>
        <dbReference type="SAM" id="MobiDB-lite"/>
    </source>
</evidence>
<comment type="subcellular location">
    <subcellularLocation>
        <location evidence="1">Secreted</location>
    </subcellularLocation>
</comment>
<feature type="region of interest" description="Disordered" evidence="6">
    <location>
        <begin position="22"/>
        <end position="78"/>
    </location>
</feature>
<evidence type="ECO:0000256" key="5">
    <source>
        <dbReference type="ARBA" id="ARBA00034321"/>
    </source>
</evidence>
<dbReference type="EMBL" id="GBIH01002344">
    <property type="protein sequence ID" value="JAC92366.1"/>
    <property type="molecule type" value="mRNA"/>
</dbReference>
<dbReference type="Pfam" id="PF12115">
    <property type="entry name" value="Salp15"/>
    <property type="match status" value="1"/>
</dbReference>
<dbReference type="GO" id="GO:0005576">
    <property type="term" value="C:extracellular region"/>
    <property type="evidence" value="ECO:0007669"/>
    <property type="project" value="UniProtKB-SubCell"/>
</dbReference>
<accession>A0A090X7Y6</accession>
<feature type="signal peptide" evidence="7">
    <location>
        <begin position="1"/>
        <end position="18"/>
    </location>
</feature>
<dbReference type="InterPro" id="IPR021971">
    <property type="entry name" value="Salp15"/>
</dbReference>
<protein>
    <submittedName>
        <fullName evidence="8">Putative secreted salivary gland peptide</fullName>
    </submittedName>
</protein>
<keyword evidence="2" id="KW-0964">Secreted</keyword>
<evidence type="ECO:0000256" key="1">
    <source>
        <dbReference type="ARBA" id="ARBA00004613"/>
    </source>
</evidence>
<reference evidence="8" key="1">
    <citation type="journal article" date="2015" name="PLoS Negl. Trop. Dis.">
        <title>Deep Sequencing Analysis of the Ixodes ricinus Haemocytome.</title>
        <authorList>
            <person name="Kotsyfakis M."/>
            <person name="Kopacek P."/>
            <person name="Franta Z."/>
            <person name="Pedra J.H."/>
            <person name="Ribeiro J.M."/>
        </authorList>
    </citation>
    <scope>NUCLEOTIDE SEQUENCE</scope>
</reference>